<keyword evidence="5" id="KW-1185">Reference proteome</keyword>
<comment type="caution">
    <text evidence="4">The sequence shown here is derived from an EMBL/GenBank/DDBJ whole genome shotgun (WGS) entry which is preliminary data.</text>
</comment>
<reference evidence="4 5" key="1">
    <citation type="journal article" date="2014" name="PLoS Genet.">
        <title>Phylogenetically driven sequencing of extremely halophilic archaea reveals strategies for static and dynamic osmo-response.</title>
        <authorList>
            <person name="Becker E.A."/>
            <person name="Seitzer P.M."/>
            <person name="Tritt A."/>
            <person name="Larsen D."/>
            <person name="Krusor M."/>
            <person name="Yao A.I."/>
            <person name="Wu D."/>
            <person name="Madern D."/>
            <person name="Eisen J.A."/>
            <person name="Darling A.E."/>
            <person name="Facciotti M.T."/>
        </authorList>
    </citation>
    <scope>NUCLEOTIDE SEQUENCE [LARGE SCALE GENOMIC DNA]</scope>
    <source>
        <strain evidence="4 5">JCM 14663</strain>
    </source>
</reference>
<dbReference type="AlphaFoldDB" id="L9ZAG0"/>
<protein>
    <recommendedName>
        <fullName evidence="3">DUF7776 domain-containing protein</fullName>
    </recommendedName>
</protein>
<organism evidence="4 5">
    <name type="scientific">Natrinema gari JCM 14663</name>
    <dbReference type="NCBI Taxonomy" id="1230459"/>
    <lineage>
        <taxon>Archaea</taxon>
        <taxon>Methanobacteriati</taxon>
        <taxon>Methanobacteriota</taxon>
        <taxon>Stenosarchaea group</taxon>
        <taxon>Halobacteria</taxon>
        <taxon>Halobacteriales</taxon>
        <taxon>Natrialbaceae</taxon>
        <taxon>Natrinema</taxon>
    </lineage>
</organism>
<feature type="domain" description="DUF7776" evidence="3">
    <location>
        <begin position="85"/>
        <end position="137"/>
    </location>
</feature>
<name>L9ZAG0_9EURY</name>
<evidence type="ECO:0000256" key="2">
    <source>
        <dbReference type="SAM" id="MobiDB-lite"/>
    </source>
</evidence>
<dbReference type="InterPro" id="IPR056678">
    <property type="entry name" value="DUF7776"/>
</dbReference>
<evidence type="ECO:0000313" key="4">
    <source>
        <dbReference type="EMBL" id="ELY83460.1"/>
    </source>
</evidence>
<gene>
    <name evidence="4" type="ORF">C486_02323</name>
</gene>
<sequence length="154" mass="17016">MIQTMISDDLLSRDNLEDDEWAQTPHPGHLVPDSIDRDRELEAELENQQNIADAAQQMAAALQNGADAGDAVPEEFAAQIEAKNERIRDLEDRLESVTDERDQLRDREHLTAAGDLLDEFDERGTTIGTTEIDGSHASNSPWPPSLTPSPSVSE</sequence>
<evidence type="ECO:0000259" key="3">
    <source>
        <dbReference type="Pfam" id="PF24989"/>
    </source>
</evidence>
<accession>L9ZAG0</accession>
<keyword evidence="1" id="KW-0175">Coiled coil</keyword>
<dbReference type="EMBL" id="AOIJ01000031">
    <property type="protein sequence ID" value="ELY83460.1"/>
    <property type="molecule type" value="Genomic_DNA"/>
</dbReference>
<evidence type="ECO:0000313" key="5">
    <source>
        <dbReference type="Proteomes" id="UP000011592"/>
    </source>
</evidence>
<dbReference type="Proteomes" id="UP000011592">
    <property type="component" value="Unassembled WGS sequence"/>
</dbReference>
<evidence type="ECO:0000256" key="1">
    <source>
        <dbReference type="SAM" id="Coils"/>
    </source>
</evidence>
<dbReference type="Pfam" id="PF24989">
    <property type="entry name" value="DUF7776"/>
    <property type="match status" value="1"/>
</dbReference>
<feature type="region of interest" description="Disordered" evidence="2">
    <location>
        <begin position="115"/>
        <end position="154"/>
    </location>
</feature>
<feature type="coiled-coil region" evidence="1">
    <location>
        <begin position="38"/>
        <end position="107"/>
    </location>
</feature>
<dbReference type="PATRIC" id="fig|1230459.4.peg.458"/>
<proteinExistence type="predicted"/>